<dbReference type="InterPro" id="IPR004846">
    <property type="entry name" value="T2SS/T3SS_dom"/>
</dbReference>
<sequence precursor="true">MQSGQAANPTTAPRAALRWLWRVLAAACLLPACAAVAQPPLTPRSRPDRPRQADAPAAPAPSLVQALETRGDLTLQNGTLKSALFTIGEQWRINIVSGELEGSVNGVFRDAPLREILDSILLSNGYGYRAVGESLVVTRLSELGQVNPFFISATIPIKAADVDEVVQGASLLSTPSGQVKALPSARSVVVLDFPDRVEKIRRFVEAIDAATTKSYGGQPAATPHRPLEVAYLKTHHVSAQDMVDLLNAVMSPAGKATVMKKEDRLLVVDYPENLQMVRQVVSHADRPRPQVAIQALIYDISLKDLEELGLNWHSISNGSLEGTVIAGGGEVSGSGTLSRGTGTLINSVTKIPFAEGSAGGAFTLYNLSSNFSMAAVAMALQNAADSRLLASPNVTVLENEQAVIQSVSEIPYQQLTQTAAGGNIGTTAFKEAGITLNVTPKIGNDGCIQMEVQPEFSRLTGFTPGDNQPIIDKRVATTNVRIANGQTVVIGGLRQRSDVGDFNGIPFLKDVRFIGPLFRSHQTDVRESELMVFIRPTIVSCAEPLCEREQRTVDTIDCRLERIPAAEGCPPGACASCGPGGCVPSHELPTPAEALPAYPTDAQGRSLNIRRLPPVESEAATAASGRGFSGGLRPGYDDRFRAAEQTRQPPVQKAKREPFYKRFWR</sequence>
<dbReference type="OrthoDB" id="9779724at2"/>
<dbReference type="InterPro" id="IPR050810">
    <property type="entry name" value="Bact_Secretion_Sys_Channel"/>
</dbReference>
<evidence type="ECO:0000313" key="10">
    <source>
        <dbReference type="EMBL" id="TWT35500.1"/>
    </source>
</evidence>
<dbReference type="GO" id="GO:0015627">
    <property type="term" value="C:type II protein secretion system complex"/>
    <property type="evidence" value="ECO:0007669"/>
    <property type="project" value="TreeGrafter"/>
</dbReference>
<comment type="similarity">
    <text evidence="4">Belongs to the bacterial secretin family.</text>
</comment>
<reference evidence="10 11" key="1">
    <citation type="submission" date="2019-02" db="EMBL/GenBank/DDBJ databases">
        <title>Deep-cultivation of Planctomycetes and their phenomic and genomic characterization uncovers novel biology.</title>
        <authorList>
            <person name="Wiegand S."/>
            <person name="Jogler M."/>
            <person name="Boedeker C."/>
            <person name="Pinto D."/>
            <person name="Vollmers J."/>
            <person name="Rivas-Marin E."/>
            <person name="Kohn T."/>
            <person name="Peeters S.H."/>
            <person name="Heuer A."/>
            <person name="Rast P."/>
            <person name="Oberbeckmann S."/>
            <person name="Bunk B."/>
            <person name="Jeske O."/>
            <person name="Meyerdierks A."/>
            <person name="Storesund J.E."/>
            <person name="Kallscheuer N."/>
            <person name="Luecker S."/>
            <person name="Lage O.M."/>
            <person name="Pohl T."/>
            <person name="Merkel B.J."/>
            <person name="Hornburger P."/>
            <person name="Mueller R.-W."/>
            <person name="Bruemmer F."/>
            <person name="Labrenz M."/>
            <person name="Spormann A.M."/>
            <person name="Op Den Camp H."/>
            <person name="Overmann J."/>
            <person name="Amann R."/>
            <person name="Jetten M.S.M."/>
            <person name="Mascher T."/>
            <person name="Medema M.H."/>
            <person name="Devos D.P."/>
            <person name="Kaster A.-K."/>
            <person name="Ovreas L."/>
            <person name="Rohde M."/>
            <person name="Galperin M.Y."/>
            <person name="Jogler C."/>
        </authorList>
    </citation>
    <scope>NUCLEOTIDE SEQUENCE [LARGE SCALE GENOMIC DNA]</scope>
    <source>
        <strain evidence="10 11">KOR34</strain>
    </source>
</reference>
<gene>
    <name evidence="10" type="primary">outD</name>
    <name evidence="10" type="ORF">KOR34_03920</name>
</gene>
<evidence type="ECO:0000256" key="1">
    <source>
        <dbReference type="ARBA" id="ARBA00004370"/>
    </source>
</evidence>
<dbReference type="EMBL" id="SIHJ01000001">
    <property type="protein sequence ID" value="TWT35500.1"/>
    <property type="molecule type" value="Genomic_DNA"/>
</dbReference>
<comment type="caution">
    <text evidence="10">The sequence shown here is derived from an EMBL/GenBank/DDBJ whole genome shotgun (WGS) entry which is preliminary data.</text>
</comment>
<protein>
    <submittedName>
        <fullName evidence="10">Type II secretion system protein D</fullName>
    </submittedName>
</protein>
<dbReference type="GO" id="GO:0009279">
    <property type="term" value="C:cell outer membrane"/>
    <property type="evidence" value="ECO:0007669"/>
    <property type="project" value="UniProtKB-SubCell"/>
</dbReference>
<dbReference type="Proteomes" id="UP000316714">
    <property type="component" value="Unassembled WGS sequence"/>
</dbReference>
<feature type="region of interest" description="Disordered" evidence="6">
    <location>
        <begin position="39"/>
        <end position="61"/>
    </location>
</feature>
<evidence type="ECO:0000256" key="3">
    <source>
        <dbReference type="ARBA" id="ARBA00023136"/>
    </source>
</evidence>
<keyword evidence="5" id="KW-0813">Transport</keyword>
<name>A0A5C5VBW7_9BACT</name>
<feature type="chain" id="PRO_5023029469" evidence="7">
    <location>
        <begin position="38"/>
        <end position="665"/>
    </location>
</feature>
<feature type="signal peptide" evidence="7">
    <location>
        <begin position="1"/>
        <end position="37"/>
    </location>
</feature>
<keyword evidence="3" id="KW-0472">Membrane</keyword>
<feature type="compositionally biased region" description="Basic and acidic residues" evidence="6">
    <location>
        <begin position="654"/>
        <end position="665"/>
    </location>
</feature>
<evidence type="ECO:0000313" key="11">
    <source>
        <dbReference type="Proteomes" id="UP000316714"/>
    </source>
</evidence>
<dbReference type="RefSeq" id="WP_146561724.1">
    <property type="nucleotide sequence ID" value="NZ_SIHJ01000001.1"/>
</dbReference>
<dbReference type="Gene3D" id="3.30.1370.120">
    <property type="match status" value="2"/>
</dbReference>
<feature type="region of interest" description="Disordered" evidence="6">
    <location>
        <begin position="618"/>
        <end position="665"/>
    </location>
</feature>
<keyword evidence="11" id="KW-1185">Reference proteome</keyword>
<evidence type="ECO:0000256" key="7">
    <source>
        <dbReference type="SAM" id="SignalP"/>
    </source>
</evidence>
<accession>A0A5C5VBW7</accession>
<dbReference type="PRINTS" id="PR01032">
    <property type="entry name" value="PHAGEIV"/>
</dbReference>
<dbReference type="InterPro" id="IPR005644">
    <property type="entry name" value="NolW-like"/>
</dbReference>
<feature type="domain" description="NolW-like" evidence="9">
    <location>
        <begin position="233"/>
        <end position="290"/>
    </location>
</feature>
<dbReference type="PANTHER" id="PTHR30332">
    <property type="entry name" value="PROBABLE GENERAL SECRETION PATHWAY PROTEIN D"/>
    <property type="match status" value="1"/>
</dbReference>
<dbReference type="InterPro" id="IPR001775">
    <property type="entry name" value="GspD/PilQ"/>
</dbReference>
<dbReference type="InterPro" id="IPR038591">
    <property type="entry name" value="NolW-like_sf"/>
</dbReference>
<comment type="subcellular location">
    <subcellularLocation>
        <location evidence="5">Cell outer membrane</location>
    </subcellularLocation>
    <subcellularLocation>
        <location evidence="1">Membrane</location>
    </subcellularLocation>
</comment>
<evidence type="ECO:0000259" key="8">
    <source>
        <dbReference type="Pfam" id="PF00263"/>
    </source>
</evidence>
<evidence type="ECO:0000259" key="9">
    <source>
        <dbReference type="Pfam" id="PF03958"/>
    </source>
</evidence>
<dbReference type="PANTHER" id="PTHR30332:SF24">
    <property type="entry name" value="SECRETIN GSPD-RELATED"/>
    <property type="match status" value="1"/>
</dbReference>
<dbReference type="PRINTS" id="PR00811">
    <property type="entry name" value="BCTERIALGSPD"/>
</dbReference>
<feature type="compositionally biased region" description="Basic and acidic residues" evidence="6">
    <location>
        <begin position="635"/>
        <end position="644"/>
    </location>
</feature>
<evidence type="ECO:0000256" key="6">
    <source>
        <dbReference type="SAM" id="MobiDB-lite"/>
    </source>
</evidence>
<evidence type="ECO:0000256" key="4">
    <source>
        <dbReference type="RuleBase" id="RU004003"/>
    </source>
</evidence>
<dbReference type="Pfam" id="PF03958">
    <property type="entry name" value="Secretin_N"/>
    <property type="match status" value="1"/>
</dbReference>
<keyword evidence="2 7" id="KW-0732">Signal</keyword>
<proteinExistence type="inferred from homology"/>
<dbReference type="GO" id="GO:0009306">
    <property type="term" value="P:protein secretion"/>
    <property type="evidence" value="ECO:0007669"/>
    <property type="project" value="InterPro"/>
</dbReference>
<evidence type="ECO:0000256" key="2">
    <source>
        <dbReference type="ARBA" id="ARBA00022729"/>
    </source>
</evidence>
<evidence type="ECO:0000256" key="5">
    <source>
        <dbReference type="RuleBase" id="RU004004"/>
    </source>
</evidence>
<organism evidence="10 11">
    <name type="scientific">Posidoniimonas corsicana</name>
    <dbReference type="NCBI Taxonomy" id="1938618"/>
    <lineage>
        <taxon>Bacteria</taxon>
        <taxon>Pseudomonadati</taxon>
        <taxon>Planctomycetota</taxon>
        <taxon>Planctomycetia</taxon>
        <taxon>Pirellulales</taxon>
        <taxon>Lacipirellulaceae</taxon>
        <taxon>Posidoniimonas</taxon>
    </lineage>
</organism>
<dbReference type="Pfam" id="PF00263">
    <property type="entry name" value="Secretin"/>
    <property type="match status" value="1"/>
</dbReference>
<dbReference type="AlphaFoldDB" id="A0A5C5VBW7"/>
<feature type="domain" description="Type II/III secretion system secretin-like" evidence="8">
    <location>
        <begin position="379"/>
        <end position="539"/>
    </location>
</feature>